<feature type="signal peptide" evidence="2">
    <location>
        <begin position="1"/>
        <end position="30"/>
    </location>
</feature>
<protein>
    <submittedName>
        <fullName evidence="3">ABC transporter substrate-binding protein</fullName>
    </submittedName>
</protein>
<evidence type="ECO:0000256" key="1">
    <source>
        <dbReference type="ARBA" id="ARBA00022729"/>
    </source>
</evidence>
<sequence length="395" mass="42570">MLSAHSRTILRHRRKAALPMLVAASFMLVACSPSSTPSASESADLGISDEDYSLDSLIDAAKEEGPITVYDVTGKIVDTAKNFSEKYGIKATGVKAKANEQQEILIREAQGGNVKSDVFFMTDAPTVSAQILPEGMATSWFPPDLADVVPEEFQNPVSVSTEVDAWSYNTEEYGDTCPIDNVWALTTDDWHGKVALSDPLLRSDFLYWVNQMQAHADDQLASAYEEFFGKALDTSDESAAEQWLKALAANQPIIKKSGGDVAETIGASGQSDPPVGMVSTAEYRTNVDSGFHLGLCEGISPWLGRSYTKVAVIANGTASPNAAKLFVHYLLTQEGIEPQLVDGKFSTNSTVAPSPDEPSGVADFQDAVFAPDPSTAADDFDSLPEWQDLWTINSH</sequence>
<dbReference type="SUPFAM" id="SSF53850">
    <property type="entry name" value="Periplasmic binding protein-like II"/>
    <property type="match status" value="1"/>
</dbReference>
<keyword evidence="4" id="KW-1185">Reference proteome</keyword>
<dbReference type="Proteomes" id="UP000662814">
    <property type="component" value="Chromosome"/>
</dbReference>
<evidence type="ECO:0000313" key="3">
    <source>
        <dbReference type="EMBL" id="QPZ38496.1"/>
    </source>
</evidence>
<gene>
    <name evidence="3" type="ORF">HCR76_17235</name>
</gene>
<evidence type="ECO:0000313" key="4">
    <source>
        <dbReference type="Proteomes" id="UP000662814"/>
    </source>
</evidence>
<dbReference type="Gene3D" id="3.40.190.10">
    <property type="entry name" value="Periplasmic binding protein-like II"/>
    <property type="match status" value="2"/>
</dbReference>
<dbReference type="PANTHER" id="PTHR30006:SF24">
    <property type="entry name" value="SLL0237 PROTEIN"/>
    <property type="match status" value="1"/>
</dbReference>
<feature type="chain" id="PRO_5045658957" evidence="2">
    <location>
        <begin position="31"/>
        <end position="395"/>
    </location>
</feature>
<dbReference type="PANTHER" id="PTHR30006">
    <property type="entry name" value="THIAMINE-BINDING PERIPLASMIC PROTEIN-RELATED"/>
    <property type="match status" value="1"/>
</dbReference>
<dbReference type="Pfam" id="PF13531">
    <property type="entry name" value="SBP_bac_11"/>
    <property type="match status" value="1"/>
</dbReference>
<keyword evidence="1 2" id="KW-0732">Signal</keyword>
<dbReference type="PROSITE" id="PS51257">
    <property type="entry name" value="PROKAR_LIPOPROTEIN"/>
    <property type="match status" value="1"/>
</dbReference>
<evidence type="ECO:0000256" key="2">
    <source>
        <dbReference type="SAM" id="SignalP"/>
    </source>
</evidence>
<dbReference type="EMBL" id="CP061169">
    <property type="protein sequence ID" value="QPZ38496.1"/>
    <property type="molecule type" value="Genomic_DNA"/>
</dbReference>
<accession>A0ABX6YIB1</accession>
<reference evidence="3 4" key="1">
    <citation type="submission" date="2020-12" db="EMBL/GenBank/DDBJ databases">
        <title>Microbacterium sp. HY060.</title>
        <authorList>
            <person name="Zhou J."/>
        </authorList>
    </citation>
    <scope>NUCLEOTIDE SEQUENCE [LARGE SCALE GENOMIC DNA]</scope>
    <source>
        <strain evidence="3 4">HY60</strain>
    </source>
</reference>
<name>A0ABX6YIB1_9MICO</name>
<organism evidence="3 4">
    <name type="scientific">Paramicrobacterium chengjingii</name>
    <dbReference type="NCBI Taxonomy" id="2769067"/>
    <lineage>
        <taxon>Bacteria</taxon>
        <taxon>Bacillati</taxon>
        <taxon>Actinomycetota</taxon>
        <taxon>Actinomycetes</taxon>
        <taxon>Micrococcales</taxon>
        <taxon>Microbacteriaceae</taxon>
        <taxon>Paramicrobacterium</taxon>
    </lineage>
</organism>
<dbReference type="RefSeq" id="WP_166986321.1">
    <property type="nucleotide sequence ID" value="NZ_CP061169.1"/>
</dbReference>
<proteinExistence type="predicted"/>